<name>A0A9L0IB30_EQUAS</name>
<dbReference type="Ensembl" id="ENSEAST00005054169.1">
    <property type="protein sequence ID" value="ENSEASP00005038037.1"/>
    <property type="gene ID" value="ENSEASG00005016814.2"/>
</dbReference>
<keyword evidence="1" id="KW-0831">Ubiquinone biosynthesis</keyword>
<protein>
    <submittedName>
        <fullName evidence="2">Coenzyme Q4</fullName>
    </submittedName>
</protein>
<evidence type="ECO:0000256" key="1">
    <source>
        <dbReference type="ARBA" id="ARBA00022688"/>
    </source>
</evidence>
<dbReference type="Proteomes" id="UP000694387">
    <property type="component" value="Chromosome 10"/>
</dbReference>
<sequence>MATLLRRALRPFPPLQGPPGPAADVPLRTASRGAGLLYPEHIPTSPLQKALLAAGSAGMALYNPYRHDMVAVLGETTGRRALKVLRDQMRRDPEGSQILQERPRISLSTLDLGKLQSLPEGSLGREYLRFLDVNISPGYKLFHQWETHQGDLPQVPPREGQPSEVPQRLSSCCYGGGGTARASMGTLSGHSPRDCDTCRTWKAAAHRMGRHAFVPAEIKSRFKVKSLP</sequence>
<dbReference type="GO" id="GO:0006744">
    <property type="term" value="P:ubiquinone biosynthetic process"/>
    <property type="evidence" value="ECO:0007669"/>
    <property type="project" value="UniProtKB-KW"/>
</dbReference>
<reference evidence="2 3" key="1">
    <citation type="journal article" date="2020" name="Nat. Commun.">
        <title>Donkey genomes provide new insights into domestication and selection for coat color.</title>
        <authorList>
            <person name="Wang"/>
            <person name="C."/>
            <person name="Li"/>
            <person name="H."/>
            <person name="Guo"/>
            <person name="Y."/>
            <person name="Huang"/>
            <person name="J."/>
            <person name="Sun"/>
            <person name="Y."/>
            <person name="Min"/>
            <person name="J."/>
            <person name="Wang"/>
            <person name="J."/>
            <person name="Fang"/>
            <person name="X."/>
            <person name="Zhao"/>
            <person name="Z."/>
            <person name="Wang"/>
            <person name="S."/>
            <person name="Zhang"/>
            <person name="Y."/>
            <person name="Liu"/>
            <person name="Q."/>
            <person name="Jiang"/>
            <person name="Q."/>
            <person name="Wang"/>
            <person name="X."/>
            <person name="Guo"/>
            <person name="Y."/>
            <person name="Yang"/>
            <person name="C."/>
            <person name="Wang"/>
            <person name="Y."/>
            <person name="Tian"/>
            <person name="F."/>
            <person name="Zhuang"/>
            <person name="G."/>
            <person name="Fan"/>
            <person name="Y."/>
            <person name="Gao"/>
            <person name="Q."/>
            <person name="Li"/>
            <person name="Y."/>
            <person name="Ju"/>
            <person name="Z."/>
            <person name="Li"/>
            <person name="J."/>
            <person name="Li"/>
            <person name="R."/>
            <person name="Hou"/>
            <person name="M."/>
            <person name="Yang"/>
            <person name="G."/>
            <person name="Liu"/>
            <person name="G."/>
            <person name="Liu"/>
            <person name="W."/>
            <person name="Guo"/>
            <person name="J."/>
            <person name="Pan"/>
            <person name="S."/>
            <person name="Fan"/>
            <person name="G."/>
            <person name="Zhang"/>
            <person name="W."/>
            <person name="Zhang"/>
            <person name="R."/>
            <person name="Yu"/>
            <person name="J."/>
            <person name="Zhang"/>
            <person name="X."/>
            <person name="Yin"/>
            <person name="Q."/>
            <person name="Ji"/>
            <person name="C."/>
            <person name="Jin"/>
            <person name="Y."/>
            <person name="Yue"/>
            <person name="G."/>
            <person name="Liu"/>
            <person name="M."/>
            <person name="Xu"/>
            <person name="J."/>
            <person name="Liu"/>
            <person name="S."/>
            <person name="Jordana"/>
            <person name="J."/>
            <person name="Noce"/>
            <person name="A."/>
            <person name="Amills"/>
            <person name="M."/>
            <person name="Wu"/>
            <person name="D.D."/>
            <person name="Li"/>
            <person name="S."/>
            <person name="Zhou"/>
            <person name="X. and Zhong"/>
            <person name="J."/>
        </authorList>
    </citation>
    <scope>NUCLEOTIDE SEQUENCE [LARGE SCALE GENOMIC DNA]</scope>
</reference>
<dbReference type="Pfam" id="PF05019">
    <property type="entry name" value="Coq4"/>
    <property type="match status" value="1"/>
</dbReference>
<proteinExistence type="predicted"/>
<dbReference type="InterPro" id="IPR007715">
    <property type="entry name" value="Coq4"/>
</dbReference>
<accession>A0A9L0IB30</accession>
<gene>
    <name evidence="2" type="primary">COQ4</name>
</gene>
<organism evidence="2 3">
    <name type="scientific">Equus asinus</name>
    <name type="common">Donkey</name>
    <name type="synonym">Equus africanus asinus</name>
    <dbReference type="NCBI Taxonomy" id="9793"/>
    <lineage>
        <taxon>Eukaryota</taxon>
        <taxon>Metazoa</taxon>
        <taxon>Chordata</taxon>
        <taxon>Craniata</taxon>
        <taxon>Vertebrata</taxon>
        <taxon>Euteleostomi</taxon>
        <taxon>Mammalia</taxon>
        <taxon>Eutheria</taxon>
        <taxon>Laurasiatheria</taxon>
        <taxon>Perissodactyla</taxon>
        <taxon>Equidae</taxon>
        <taxon>Equus</taxon>
    </lineage>
</organism>
<dbReference type="PANTHER" id="PTHR12922">
    <property type="entry name" value="UBIQUINONE BIOSYNTHESIS PROTEIN"/>
    <property type="match status" value="1"/>
</dbReference>
<reference evidence="2" key="2">
    <citation type="submission" date="2025-08" db="UniProtKB">
        <authorList>
            <consortium name="Ensembl"/>
        </authorList>
    </citation>
    <scope>IDENTIFICATION</scope>
</reference>
<evidence type="ECO:0000313" key="3">
    <source>
        <dbReference type="Proteomes" id="UP000694387"/>
    </source>
</evidence>
<dbReference type="AlphaFoldDB" id="A0A9L0IB30"/>
<reference evidence="2" key="3">
    <citation type="submission" date="2025-09" db="UniProtKB">
        <authorList>
            <consortium name="Ensembl"/>
        </authorList>
    </citation>
    <scope>IDENTIFICATION</scope>
</reference>
<dbReference type="PANTHER" id="PTHR12922:SF7">
    <property type="entry name" value="UBIQUINONE BIOSYNTHESIS PROTEIN COQ4 HOMOLOG, MITOCHONDRIAL"/>
    <property type="match status" value="1"/>
</dbReference>
<keyword evidence="3" id="KW-1185">Reference proteome</keyword>
<evidence type="ECO:0000313" key="2">
    <source>
        <dbReference type="Ensembl" id="ENSEASP00005038037.1"/>
    </source>
</evidence>
<dbReference type="GeneTree" id="ENSGT00390000003828"/>
<dbReference type="GO" id="GO:0005739">
    <property type="term" value="C:mitochondrion"/>
    <property type="evidence" value="ECO:0007669"/>
    <property type="project" value="TreeGrafter"/>
</dbReference>